<sequence>MNAPPLFGALRNSRFARLYAAQTVSQVGDALTWVGLALLAYQLTGGQDAAPVLGLALTLRVAAFVLFSPLAGVVADRVNRKWLLVGCDFGRMAVIGLMPFVHATWQVYVLMFLLNALTAFFTPTNQATVPLVVGREDSGQAFALSSATTELIGIAGPGLAGLVAAWVGGRELFFIDAASFLLSGLLILTLPALRAQRGKVQGETWADVRDGTARLWRDPPIRFALLMELVAAIAGALILVETVTRVRSGLQLGEAPYGWVMATYGLGATLASLVVGLVGKRWPRTRFILLGALVTALAILPGDLVTLAPLMGFWLLAGVGQNWVNLPTETLLAERTEEAAQGRVYGAHFAWSHLWWAFAYPLAGFLGSRFTSHAFLIGGLIALAVLAAVQFTHIAQTTPLQRHRE</sequence>
<evidence type="ECO:0000256" key="6">
    <source>
        <dbReference type="ARBA" id="ARBA00023136"/>
    </source>
</evidence>
<dbReference type="Pfam" id="PF07690">
    <property type="entry name" value="MFS_1"/>
    <property type="match status" value="2"/>
</dbReference>
<keyword evidence="2" id="KW-0813">Transport</keyword>
<evidence type="ECO:0000256" key="1">
    <source>
        <dbReference type="ARBA" id="ARBA00004651"/>
    </source>
</evidence>
<dbReference type="PANTHER" id="PTHR43266:SF2">
    <property type="entry name" value="MAJOR FACILITATOR SUPERFAMILY (MFS) PROFILE DOMAIN-CONTAINING PROTEIN"/>
    <property type="match status" value="1"/>
</dbReference>
<organism evidence="8 9">
    <name type="scientific">Deinococcus carri</name>
    <dbReference type="NCBI Taxonomy" id="1211323"/>
    <lineage>
        <taxon>Bacteria</taxon>
        <taxon>Thermotogati</taxon>
        <taxon>Deinococcota</taxon>
        <taxon>Deinococci</taxon>
        <taxon>Deinococcales</taxon>
        <taxon>Deinococcaceae</taxon>
        <taxon>Deinococcus</taxon>
    </lineage>
</organism>
<evidence type="ECO:0000313" key="8">
    <source>
        <dbReference type="EMBL" id="GAA5512308.1"/>
    </source>
</evidence>
<dbReference type="SUPFAM" id="SSF103473">
    <property type="entry name" value="MFS general substrate transporter"/>
    <property type="match status" value="1"/>
</dbReference>
<name>A0ABP9W4L5_9DEIO</name>
<proteinExistence type="predicted"/>
<dbReference type="CDD" id="cd06173">
    <property type="entry name" value="MFS_MefA_like"/>
    <property type="match status" value="1"/>
</dbReference>
<dbReference type="InterPro" id="IPR011701">
    <property type="entry name" value="MFS"/>
</dbReference>
<keyword evidence="9" id="KW-1185">Reference proteome</keyword>
<protein>
    <submittedName>
        <fullName evidence="8">Multidrug resistance protein MdtG</fullName>
    </submittedName>
</protein>
<feature type="transmembrane region" description="Helical" evidence="7">
    <location>
        <begin position="374"/>
        <end position="395"/>
    </location>
</feature>
<feature type="transmembrane region" description="Helical" evidence="7">
    <location>
        <begin position="53"/>
        <end position="75"/>
    </location>
</feature>
<dbReference type="InterPro" id="IPR036259">
    <property type="entry name" value="MFS_trans_sf"/>
</dbReference>
<feature type="transmembrane region" description="Helical" evidence="7">
    <location>
        <begin position="173"/>
        <end position="193"/>
    </location>
</feature>
<keyword evidence="3" id="KW-1003">Cell membrane</keyword>
<feature type="transmembrane region" description="Helical" evidence="7">
    <location>
        <begin position="287"/>
        <end position="317"/>
    </location>
</feature>
<gene>
    <name evidence="8" type="primary">mdtG</name>
    <name evidence="8" type="ORF">Dcar01_01022</name>
</gene>
<evidence type="ECO:0000256" key="4">
    <source>
        <dbReference type="ARBA" id="ARBA00022692"/>
    </source>
</evidence>
<dbReference type="Proteomes" id="UP001401887">
    <property type="component" value="Unassembled WGS sequence"/>
</dbReference>
<feature type="transmembrane region" description="Helical" evidence="7">
    <location>
        <begin position="223"/>
        <end position="244"/>
    </location>
</feature>
<dbReference type="RefSeq" id="WP_345461951.1">
    <property type="nucleotide sequence ID" value="NZ_BAABRP010000002.1"/>
</dbReference>
<dbReference type="EMBL" id="BAABRP010000002">
    <property type="protein sequence ID" value="GAA5512308.1"/>
    <property type="molecule type" value="Genomic_DNA"/>
</dbReference>
<dbReference type="Gene3D" id="1.20.1250.20">
    <property type="entry name" value="MFS general substrate transporter like domains"/>
    <property type="match status" value="1"/>
</dbReference>
<accession>A0ABP9W4L5</accession>
<feature type="transmembrane region" description="Helical" evidence="7">
    <location>
        <begin position="256"/>
        <end position="278"/>
    </location>
</feature>
<evidence type="ECO:0000256" key="2">
    <source>
        <dbReference type="ARBA" id="ARBA00022448"/>
    </source>
</evidence>
<comment type="caution">
    <text evidence="8">The sequence shown here is derived from an EMBL/GenBank/DDBJ whole genome shotgun (WGS) entry which is preliminary data.</text>
</comment>
<keyword evidence="4 7" id="KW-0812">Transmembrane</keyword>
<keyword evidence="5 7" id="KW-1133">Transmembrane helix</keyword>
<dbReference type="PANTHER" id="PTHR43266">
    <property type="entry name" value="MACROLIDE-EFFLUX PROTEIN"/>
    <property type="match status" value="1"/>
</dbReference>
<comment type="subcellular location">
    <subcellularLocation>
        <location evidence="1">Cell membrane</location>
        <topology evidence="1">Multi-pass membrane protein</topology>
    </subcellularLocation>
</comment>
<keyword evidence="6 7" id="KW-0472">Membrane</keyword>
<evidence type="ECO:0000313" key="9">
    <source>
        <dbReference type="Proteomes" id="UP001401887"/>
    </source>
</evidence>
<reference evidence="8 9" key="1">
    <citation type="submission" date="2024-02" db="EMBL/GenBank/DDBJ databases">
        <title>Deinococcus carri NBRC 110142.</title>
        <authorList>
            <person name="Ichikawa N."/>
            <person name="Katano-Makiyama Y."/>
            <person name="Hidaka K."/>
        </authorList>
    </citation>
    <scope>NUCLEOTIDE SEQUENCE [LARGE SCALE GENOMIC DNA]</scope>
    <source>
        <strain evidence="8 9">NBRC 110142</strain>
    </source>
</reference>
<evidence type="ECO:0000256" key="3">
    <source>
        <dbReference type="ARBA" id="ARBA00022475"/>
    </source>
</evidence>
<evidence type="ECO:0000256" key="5">
    <source>
        <dbReference type="ARBA" id="ARBA00022989"/>
    </source>
</evidence>
<evidence type="ECO:0000256" key="7">
    <source>
        <dbReference type="SAM" id="Phobius"/>
    </source>
</evidence>